<dbReference type="Proteomes" id="UP000599312">
    <property type="component" value="Unassembled WGS sequence"/>
</dbReference>
<evidence type="ECO:0000256" key="1">
    <source>
        <dbReference type="ARBA" id="ARBA00004418"/>
    </source>
</evidence>
<dbReference type="GO" id="GO:0015833">
    <property type="term" value="P:peptide transport"/>
    <property type="evidence" value="ECO:0007669"/>
    <property type="project" value="TreeGrafter"/>
</dbReference>
<comment type="similarity">
    <text evidence="2">Belongs to the bacterial solute-binding protein 5 family.</text>
</comment>
<keyword evidence="7" id="KW-1185">Reference proteome</keyword>
<protein>
    <submittedName>
        <fullName evidence="6">Twin-arginine translocation signal domain-containing protein</fullName>
    </submittedName>
</protein>
<evidence type="ECO:0000313" key="6">
    <source>
        <dbReference type="EMBL" id="MBF9235677.1"/>
    </source>
</evidence>
<dbReference type="InterPro" id="IPR039424">
    <property type="entry name" value="SBP_5"/>
</dbReference>
<evidence type="ECO:0000256" key="2">
    <source>
        <dbReference type="ARBA" id="ARBA00005695"/>
    </source>
</evidence>
<name>A0A931BQM1_9HYPH</name>
<dbReference type="EMBL" id="JADQDO010000019">
    <property type="protein sequence ID" value="MBF9235677.1"/>
    <property type="molecule type" value="Genomic_DNA"/>
</dbReference>
<accession>A0A931BQM1</accession>
<dbReference type="InterPro" id="IPR030678">
    <property type="entry name" value="Peptide/Ni-bd"/>
</dbReference>
<dbReference type="PANTHER" id="PTHR30290:SF10">
    <property type="entry name" value="PERIPLASMIC OLIGOPEPTIDE-BINDING PROTEIN-RELATED"/>
    <property type="match status" value="1"/>
</dbReference>
<dbReference type="AlphaFoldDB" id="A0A931BQM1"/>
<dbReference type="Gene3D" id="3.40.190.10">
    <property type="entry name" value="Periplasmic binding protein-like II"/>
    <property type="match status" value="1"/>
</dbReference>
<comment type="subcellular location">
    <subcellularLocation>
        <location evidence="1">Periplasm</location>
    </subcellularLocation>
</comment>
<dbReference type="Gene3D" id="3.90.76.10">
    <property type="entry name" value="Dipeptide-binding Protein, Domain 1"/>
    <property type="match status" value="1"/>
</dbReference>
<dbReference type="PROSITE" id="PS51318">
    <property type="entry name" value="TAT"/>
    <property type="match status" value="1"/>
</dbReference>
<reference evidence="6" key="1">
    <citation type="submission" date="2020-11" db="EMBL/GenBank/DDBJ databases">
        <authorList>
            <person name="Kim M.K."/>
        </authorList>
    </citation>
    <scope>NUCLEOTIDE SEQUENCE</scope>
    <source>
        <strain evidence="6">BT350</strain>
    </source>
</reference>
<dbReference type="Pfam" id="PF00496">
    <property type="entry name" value="SBP_bac_5"/>
    <property type="match status" value="1"/>
</dbReference>
<dbReference type="Gene3D" id="3.10.105.10">
    <property type="entry name" value="Dipeptide-binding Protein, Domain 3"/>
    <property type="match status" value="1"/>
</dbReference>
<dbReference type="InterPro" id="IPR006311">
    <property type="entry name" value="TAT_signal"/>
</dbReference>
<organism evidence="6 7">
    <name type="scientific">Microvirga alba</name>
    <dbReference type="NCBI Taxonomy" id="2791025"/>
    <lineage>
        <taxon>Bacteria</taxon>
        <taxon>Pseudomonadati</taxon>
        <taxon>Pseudomonadota</taxon>
        <taxon>Alphaproteobacteria</taxon>
        <taxon>Hyphomicrobiales</taxon>
        <taxon>Methylobacteriaceae</taxon>
        <taxon>Microvirga</taxon>
    </lineage>
</organism>
<evidence type="ECO:0000313" key="7">
    <source>
        <dbReference type="Proteomes" id="UP000599312"/>
    </source>
</evidence>
<feature type="domain" description="Solute-binding protein family 5" evidence="5">
    <location>
        <begin position="84"/>
        <end position="446"/>
    </location>
</feature>
<evidence type="ECO:0000259" key="5">
    <source>
        <dbReference type="Pfam" id="PF00496"/>
    </source>
</evidence>
<dbReference type="RefSeq" id="WP_196273675.1">
    <property type="nucleotide sequence ID" value="NZ_JADQDO010000019.1"/>
</dbReference>
<keyword evidence="4" id="KW-0732">Signal</keyword>
<evidence type="ECO:0000256" key="4">
    <source>
        <dbReference type="ARBA" id="ARBA00022729"/>
    </source>
</evidence>
<dbReference type="GO" id="GO:1904680">
    <property type="term" value="F:peptide transmembrane transporter activity"/>
    <property type="evidence" value="ECO:0007669"/>
    <property type="project" value="TreeGrafter"/>
</dbReference>
<dbReference type="GO" id="GO:0043190">
    <property type="term" value="C:ATP-binding cassette (ABC) transporter complex"/>
    <property type="evidence" value="ECO:0007669"/>
    <property type="project" value="InterPro"/>
</dbReference>
<proteinExistence type="inferred from homology"/>
<dbReference type="GO" id="GO:0030288">
    <property type="term" value="C:outer membrane-bounded periplasmic space"/>
    <property type="evidence" value="ECO:0007669"/>
    <property type="project" value="UniProtKB-ARBA"/>
</dbReference>
<dbReference type="PIRSF" id="PIRSF002741">
    <property type="entry name" value="MppA"/>
    <property type="match status" value="1"/>
</dbReference>
<evidence type="ECO:0000256" key="3">
    <source>
        <dbReference type="ARBA" id="ARBA00022448"/>
    </source>
</evidence>
<dbReference type="PANTHER" id="PTHR30290">
    <property type="entry name" value="PERIPLASMIC BINDING COMPONENT OF ABC TRANSPORTER"/>
    <property type="match status" value="1"/>
</dbReference>
<sequence>MTNELSSPAIHRRAFLKYGAAATAAVGAGTWSPFVIAADERALVVAINSAPKFLNPNYLFDGACYYVTSNLFSKLVDYMADGSVAGDLAERWEVSEDALTYTFHLHKGVKWTDGRPVTAKDVVWTIKSIQAEKGYGNAALAGIVDVAAVDDHTVCIVLAERNSSFLAQMAQRYGYVILPAHIYEGTDPRANPANLKPVGSGPYVLTSFGPGDHIQLDVNPDYFRGAPQVKRIFFKFYPEYSAAVAEIRAGGLDLMLSSPPLSAMRQLQKTEGVSVDIVNSQPELMVWVGFNYRNKILADVRVRRAIAHAINRSQINQIVYGGTNKAAETAYLSTSPVWNSDAKQPGFDIAKANSLLDEAGYPRQNGRTRFKIRYTGFNAATGGAQQIGEVMKQQLAQVGIELTLETFDFGVFAEKILQKRDFDLTWSAGPHGPDPQLFSNFVASKGGRNCMDFSNPEVDRLFVEARQAPDMNVAKQKYQRIQHIVAEELPRLSLIEWRMPMIYSNRFSHYWWQADSDKVPNDCYRLVKPV</sequence>
<comment type="caution">
    <text evidence="6">The sequence shown here is derived from an EMBL/GenBank/DDBJ whole genome shotgun (WGS) entry which is preliminary data.</text>
</comment>
<dbReference type="SUPFAM" id="SSF53850">
    <property type="entry name" value="Periplasmic binding protein-like II"/>
    <property type="match status" value="1"/>
</dbReference>
<dbReference type="NCBIfam" id="TIGR01409">
    <property type="entry name" value="TAT_signal_seq"/>
    <property type="match status" value="1"/>
</dbReference>
<keyword evidence="3" id="KW-0813">Transport</keyword>
<dbReference type="InterPro" id="IPR019546">
    <property type="entry name" value="TAT_signal_bac_arc"/>
</dbReference>
<gene>
    <name evidence="6" type="ORF">I2H38_20145</name>
</gene>
<dbReference type="InterPro" id="IPR000914">
    <property type="entry name" value="SBP_5_dom"/>
</dbReference>